<evidence type="ECO:0000256" key="1">
    <source>
        <dbReference type="SAM" id="MobiDB-lite"/>
    </source>
</evidence>
<gene>
    <name evidence="2" type="ORF">MCHLO_04818</name>
</gene>
<dbReference type="EMBL" id="DF843405">
    <property type="protein sequence ID" value="GAT47357.1"/>
    <property type="molecule type" value="Genomic_DNA"/>
</dbReference>
<feature type="region of interest" description="Disordered" evidence="1">
    <location>
        <begin position="278"/>
        <end position="357"/>
    </location>
</feature>
<feature type="compositionally biased region" description="Low complexity" evidence="1">
    <location>
        <begin position="278"/>
        <end position="310"/>
    </location>
</feature>
<feature type="compositionally biased region" description="Polar residues" evidence="1">
    <location>
        <begin position="316"/>
        <end position="334"/>
    </location>
</feature>
<keyword evidence="3" id="KW-1185">Reference proteome</keyword>
<feature type="region of interest" description="Disordered" evidence="1">
    <location>
        <begin position="112"/>
        <end position="133"/>
    </location>
</feature>
<feature type="compositionally biased region" description="Polar residues" evidence="1">
    <location>
        <begin position="68"/>
        <end position="77"/>
    </location>
</feature>
<evidence type="ECO:0000313" key="2">
    <source>
        <dbReference type="EMBL" id="GAT47357.1"/>
    </source>
</evidence>
<feature type="compositionally biased region" description="Gly residues" evidence="1">
    <location>
        <begin position="19"/>
        <end position="30"/>
    </location>
</feature>
<name>A0ABQ0L887_MYCCL</name>
<sequence length="392" mass="41785">MLAARPFAHINHKTPGRENAGGRGGVGPGTAGKARQQAGQQPAPTGKDILLKTGPRPQHARPLGDKTPFTNHPSTRFVTPLPAKGDEKIAKLNLALAENTQQQPITQLQAPDSVLRPSSARRKSRTPRISAGALVPVGPPASFVTPLNSGRHWEVSEGDLLGLPVAEEAQTDESEAEKDDFDELEYVPPSLDIPYAPPLDFTLPDYAAAGKALVERMQTRPMVFDDEPPLQELEVPAESLVCAVDLPENRVDVGWDLDDPFLMPAAIEKRVVAANKPKPKPVAKMGTTRSTSTTTIMRTTTKSTLATKSTPAPVQRPTSARPASTRPGSSTTRPATHVRAASGSRVNAPPSRLRSATVLGGRPRSVVDEFAPIAVVGDVGHGLPDDDFMFDV</sequence>
<accession>A0ABQ0L887</accession>
<evidence type="ECO:0000313" key="3">
    <source>
        <dbReference type="Proteomes" id="UP000815677"/>
    </source>
</evidence>
<organism evidence="2 3">
    <name type="scientific">Mycena chlorophos</name>
    <name type="common">Agaric fungus</name>
    <name type="synonym">Agaricus chlorophos</name>
    <dbReference type="NCBI Taxonomy" id="658473"/>
    <lineage>
        <taxon>Eukaryota</taxon>
        <taxon>Fungi</taxon>
        <taxon>Dikarya</taxon>
        <taxon>Basidiomycota</taxon>
        <taxon>Agaricomycotina</taxon>
        <taxon>Agaricomycetes</taxon>
        <taxon>Agaricomycetidae</taxon>
        <taxon>Agaricales</taxon>
        <taxon>Marasmiineae</taxon>
        <taxon>Mycenaceae</taxon>
        <taxon>Mycena</taxon>
    </lineage>
</organism>
<protein>
    <submittedName>
        <fullName evidence="2">Uncharacterized protein</fullName>
    </submittedName>
</protein>
<proteinExistence type="predicted"/>
<reference evidence="2" key="1">
    <citation type="submission" date="2014-09" db="EMBL/GenBank/DDBJ databases">
        <title>Genome sequence of the luminous mushroom Mycena chlorophos for searching fungal bioluminescence genes.</title>
        <authorList>
            <person name="Tanaka Y."/>
            <person name="Kasuga D."/>
            <person name="Oba Y."/>
            <person name="Hase S."/>
            <person name="Sato K."/>
            <person name="Oba Y."/>
            <person name="Sakakibara Y."/>
        </authorList>
    </citation>
    <scope>NUCLEOTIDE SEQUENCE</scope>
</reference>
<feature type="region of interest" description="Disordered" evidence="1">
    <location>
        <begin position="1"/>
        <end position="81"/>
    </location>
</feature>
<dbReference type="Proteomes" id="UP000815677">
    <property type="component" value="Unassembled WGS sequence"/>
</dbReference>